<name>I7MKM9_TETTS</name>
<dbReference type="GeneID" id="7823462"/>
<protein>
    <submittedName>
        <fullName evidence="2">Uncharacterized protein</fullName>
    </submittedName>
</protein>
<feature type="region of interest" description="Disordered" evidence="1">
    <location>
        <begin position="43"/>
        <end position="65"/>
    </location>
</feature>
<gene>
    <name evidence="2" type="ORF">TTHERM_00138490</name>
</gene>
<dbReference type="SUPFAM" id="SSF47473">
    <property type="entry name" value="EF-hand"/>
    <property type="match status" value="1"/>
</dbReference>
<organism evidence="2 3">
    <name type="scientific">Tetrahymena thermophila (strain SB210)</name>
    <dbReference type="NCBI Taxonomy" id="312017"/>
    <lineage>
        <taxon>Eukaryota</taxon>
        <taxon>Sar</taxon>
        <taxon>Alveolata</taxon>
        <taxon>Ciliophora</taxon>
        <taxon>Intramacronucleata</taxon>
        <taxon>Oligohymenophorea</taxon>
        <taxon>Hymenostomatida</taxon>
        <taxon>Tetrahymenina</taxon>
        <taxon>Tetrahymenidae</taxon>
        <taxon>Tetrahymena</taxon>
    </lineage>
</organism>
<dbReference type="AlphaFoldDB" id="I7MKM9"/>
<evidence type="ECO:0000313" key="2">
    <source>
        <dbReference type="EMBL" id="EAR99586.2"/>
    </source>
</evidence>
<sequence length="1027" mass="122477">MSMSKEPFAHLDKLQNREKLHVISQKLLEIEAKYYRDIQQDNKRNQDQQLQNNSDYVETELSTSINQEQQFQLPNENDQDYEYQQELQLTSDMQGNSQISSHCFQNFIQQNESRINEETQRNNICNLELSKQIQYQYNHEFQVQPFIQQHEQKSMQSQEQSSNNDIKWKYTDDQFDDQQIKCYISLEQEQNKLMNKLPLLQIQNQQEKDLNQQNQYQQTQNEIYQSALSFELETFKEEDIQNPQFQSQDFSQQQFENNLNLRNQDELHIFLSYLNQTNNQDSIKKQGEHFLNKDIVNENKHKQKQEEIINNLKSFGNQRSQLDNTNQIKKILKDEIYVDDQFRSEFKQFQDKNLYEDYDEQQLKRVLYVIFIYYSSYGERNNVRNLKSSKFIKMMNDCGFSQHQQKFDLIFFQSTQQNGNKHYADFDRFLIILNSVSNIIFQSNFTQLYVKHLKPLYEKIIEHTEYGQNIIIFFKYSSINWDQFHFSPQFISLLYDIYQQYFIKDVSSKIIKKEVLQKENETQCSRLLKDLDFLPGLISVASMHTLFQFTFDMNPQDLKINQIQSAFPWDHSLGKIFTISKFIFFLIICTSISQQRLIKNMQQNMNIILFQDLINLICERVISRGFNIDTALVATLKNQIKEEINKDSYEVLDNCQKEKQEIANQYGNHRLISEADTLFEYSLSNQKESKSKQMIKTEESQVLIRDYQNQTQALKKSKDDSRQMFDFKNNQIQNDINDNSQNLQAVLDSYSYDLKEIYNQYIDKVNKLLKKLSFKEFLKDSQLDQIIPSQQIEIIFFQCKNSTNSLNFKGFLQSIEKIFIYFSSQQDQNLLDQANYFEELIKQFILPINNQSGQNKYISLLQNLAQNADINQVLNSLQTSFPTIFQIYSSSNNKINFKMYIKFFSEFEVFPTYISFQKLQQIFKTLVQYQSLDKENQIDIDNQVGINFKIANQKQNLDNQLLNLQQFLRALLLVSLEVSNQQEDSLSKFVTFLRKINENKIIISVSTNKLKNIDILKNIPQKFLNIF</sequence>
<evidence type="ECO:0000313" key="3">
    <source>
        <dbReference type="Proteomes" id="UP000009168"/>
    </source>
</evidence>
<feature type="compositionally biased region" description="Polar residues" evidence="1">
    <location>
        <begin position="47"/>
        <end position="65"/>
    </location>
</feature>
<dbReference type="Proteomes" id="UP000009168">
    <property type="component" value="Unassembled WGS sequence"/>
</dbReference>
<keyword evidence="3" id="KW-1185">Reference proteome</keyword>
<dbReference type="InterPro" id="IPR011992">
    <property type="entry name" value="EF-hand-dom_pair"/>
</dbReference>
<reference evidence="3" key="1">
    <citation type="journal article" date="2006" name="PLoS Biol.">
        <title>Macronuclear genome sequence of the ciliate Tetrahymena thermophila, a model eukaryote.</title>
        <authorList>
            <person name="Eisen J.A."/>
            <person name="Coyne R.S."/>
            <person name="Wu M."/>
            <person name="Wu D."/>
            <person name="Thiagarajan M."/>
            <person name="Wortman J.R."/>
            <person name="Badger J.H."/>
            <person name="Ren Q."/>
            <person name="Amedeo P."/>
            <person name="Jones K.M."/>
            <person name="Tallon L.J."/>
            <person name="Delcher A.L."/>
            <person name="Salzberg S.L."/>
            <person name="Silva J.C."/>
            <person name="Haas B.J."/>
            <person name="Majoros W.H."/>
            <person name="Farzad M."/>
            <person name="Carlton J.M."/>
            <person name="Smith R.K. Jr."/>
            <person name="Garg J."/>
            <person name="Pearlman R.E."/>
            <person name="Karrer K.M."/>
            <person name="Sun L."/>
            <person name="Manning G."/>
            <person name="Elde N.C."/>
            <person name="Turkewitz A.P."/>
            <person name="Asai D.J."/>
            <person name="Wilkes D.E."/>
            <person name="Wang Y."/>
            <person name="Cai H."/>
            <person name="Collins K."/>
            <person name="Stewart B.A."/>
            <person name="Lee S.R."/>
            <person name="Wilamowska K."/>
            <person name="Weinberg Z."/>
            <person name="Ruzzo W.L."/>
            <person name="Wloga D."/>
            <person name="Gaertig J."/>
            <person name="Frankel J."/>
            <person name="Tsao C.-C."/>
            <person name="Gorovsky M.A."/>
            <person name="Keeling P.J."/>
            <person name="Waller R.F."/>
            <person name="Patron N.J."/>
            <person name="Cherry J.M."/>
            <person name="Stover N.A."/>
            <person name="Krieger C.J."/>
            <person name="del Toro C."/>
            <person name="Ryder H.F."/>
            <person name="Williamson S.C."/>
            <person name="Barbeau R.A."/>
            <person name="Hamilton E.P."/>
            <person name="Orias E."/>
        </authorList>
    </citation>
    <scope>NUCLEOTIDE SEQUENCE [LARGE SCALE GENOMIC DNA]</scope>
    <source>
        <strain evidence="3">SB210</strain>
    </source>
</reference>
<dbReference type="KEGG" id="tet:TTHERM_00138490"/>
<dbReference type="InParanoid" id="I7MKM9"/>
<dbReference type="EMBL" id="GG662639">
    <property type="protein sequence ID" value="EAR99586.2"/>
    <property type="molecule type" value="Genomic_DNA"/>
</dbReference>
<evidence type="ECO:0000256" key="1">
    <source>
        <dbReference type="SAM" id="MobiDB-lite"/>
    </source>
</evidence>
<dbReference type="RefSeq" id="XP_001019831.2">
    <property type="nucleotide sequence ID" value="XM_001019831.3"/>
</dbReference>
<proteinExistence type="predicted"/>
<accession>I7MKM9</accession>
<dbReference type="Gene3D" id="1.10.238.10">
    <property type="entry name" value="EF-hand"/>
    <property type="match status" value="1"/>
</dbReference>